<dbReference type="InterPro" id="IPR036873">
    <property type="entry name" value="Rhodanese-like_dom_sf"/>
</dbReference>
<evidence type="ECO:0000259" key="1">
    <source>
        <dbReference type="PROSITE" id="PS50206"/>
    </source>
</evidence>
<dbReference type="Gene3D" id="3.40.250.10">
    <property type="entry name" value="Rhodanese-like domain"/>
    <property type="match status" value="1"/>
</dbReference>
<dbReference type="VEuPathDB" id="FungiDB:PNEJI1_002897"/>
<dbReference type="GO" id="GO:0004725">
    <property type="term" value="F:protein tyrosine phosphatase activity"/>
    <property type="evidence" value="ECO:0007669"/>
    <property type="project" value="TreeGrafter"/>
</dbReference>
<feature type="non-terminal residue" evidence="2">
    <location>
        <position position="154"/>
    </location>
</feature>
<dbReference type="PROSITE" id="PS50206">
    <property type="entry name" value="RHODANESE_3"/>
    <property type="match status" value="1"/>
</dbReference>
<dbReference type="InterPro" id="IPR001763">
    <property type="entry name" value="Rhodanese-like_dom"/>
</dbReference>
<dbReference type="GO" id="GO:0005634">
    <property type="term" value="C:nucleus"/>
    <property type="evidence" value="ECO:0007669"/>
    <property type="project" value="TreeGrafter"/>
</dbReference>
<name>L0PAW0_PNEJI</name>
<dbReference type="FunCoup" id="L0PAW0">
    <property type="interactions" value="202"/>
</dbReference>
<gene>
    <name evidence="2" type="ORF">PNEJI1_002897</name>
</gene>
<dbReference type="SUPFAM" id="SSF52821">
    <property type="entry name" value="Rhodanese/Cell cycle control phosphatase"/>
    <property type="match status" value="1"/>
</dbReference>
<dbReference type="Pfam" id="PF00581">
    <property type="entry name" value="Rhodanese"/>
    <property type="match status" value="1"/>
</dbReference>
<dbReference type="SMART" id="SM00450">
    <property type="entry name" value="RHOD"/>
    <property type="match status" value="1"/>
</dbReference>
<proteinExistence type="predicted"/>
<dbReference type="GO" id="GO:0005737">
    <property type="term" value="C:cytoplasm"/>
    <property type="evidence" value="ECO:0007669"/>
    <property type="project" value="TreeGrafter"/>
</dbReference>
<organism evidence="3">
    <name type="scientific">Pneumocystis jirovecii</name>
    <name type="common">Human pneumocystis pneumonia agent</name>
    <dbReference type="NCBI Taxonomy" id="42068"/>
    <lineage>
        <taxon>Eukaryota</taxon>
        <taxon>Fungi</taxon>
        <taxon>Dikarya</taxon>
        <taxon>Ascomycota</taxon>
        <taxon>Taphrinomycotina</taxon>
        <taxon>Pneumocystomycetes</taxon>
        <taxon>Pneumocystaceae</taxon>
        <taxon>Pneumocystis</taxon>
    </lineage>
</organism>
<dbReference type="STRING" id="1209962.L0PAW0"/>
<evidence type="ECO:0000313" key="3">
    <source>
        <dbReference type="Proteomes" id="UP000010422"/>
    </source>
</evidence>
<feature type="domain" description="Rhodanese" evidence="1">
    <location>
        <begin position="21"/>
        <end position="141"/>
    </location>
</feature>
<dbReference type="PANTHER" id="PTHR10828">
    <property type="entry name" value="M-PHASE INDUCER PHOSPHATASE DUAL SPECIFICITY PHOSPHATASE CDC25"/>
    <property type="match status" value="1"/>
</dbReference>
<accession>L0PAW0</accession>
<dbReference type="AlphaFoldDB" id="L0PAW0"/>
<dbReference type="PANTHER" id="PTHR10828:SF38">
    <property type="entry name" value="ARSENICAL-RESISTANCE PROTEIN 2-RELATED"/>
    <property type="match status" value="1"/>
</dbReference>
<sequence length="154" mass="18139">MQSLEYLEPERLSLKLKNSENKEKLVIVDVREEDFIGGHIKGALHIPSYQLPSDILNLVQKTRNAKEVVFYCSLSQKRYHLFLCNENIFIRYRGPAGAKLFLETQKVQQNTENLQKKELPNVYVLRGGFSEWQKKYGEDEKLTEGYNKELWKEK</sequence>
<dbReference type="Proteomes" id="UP000010422">
    <property type="component" value="Unassembled WGS sequence"/>
</dbReference>
<protein>
    <recommendedName>
        <fullName evidence="1">Rhodanese domain-containing protein</fullName>
    </recommendedName>
</protein>
<comment type="caution">
    <text evidence="2">The sequence shown here is derived from an EMBL/GenBank/DDBJ whole genome shotgun (WGS) entry which is preliminary data.</text>
</comment>
<dbReference type="EMBL" id="CAKM01000118">
    <property type="protein sequence ID" value="CCJ28765.1"/>
    <property type="molecule type" value="Genomic_DNA"/>
</dbReference>
<dbReference type="InParanoid" id="L0PAW0"/>
<reference evidence="2 3" key="1">
    <citation type="journal article" date="2012" name="MBio">
        <title>De novo assembly of the Pneumocystis jirovecii genome from a single bronchoalveolar lavage fluid specimen from a patient.</title>
        <authorList>
            <person name="Cisse O.H."/>
            <person name="Pagni M."/>
            <person name="Hauser P.M."/>
        </authorList>
    </citation>
    <scope>NUCLEOTIDE SEQUENCE [LARGE SCALE GENOMIC DNA]</scope>
    <source>
        <strain evidence="2 3">SE8</strain>
    </source>
</reference>
<evidence type="ECO:0000313" key="2">
    <source>
        <dbReference type="EMBL" id="CCJ28765.1"/>
    </source>
</evidence>